<evidence type="ECO:0000313" key="3">
    <source>
        <dbReference type="Proteomes" id="UP001303473"/>
    </source>
</evidence>
<gene>
    <name evidence="2" type="ORF">QBC46DRAFT_272396</name>
</gene>
<comment type="caution">
    <text evidence="2">The sequence shown here is derived from an EMBL/GenBank/DDBJ whole genome shotgun (WGS) entry which is preliminary data.</text>
</comment>
<feature type="non-terminal residue" evidence="2">
    <location>
        <position position="219"/>
    </location>
</feature>
<dbReference type="Proteomes" id="UP001303473">
    <property type="component" value="Unassembled WGS sequence"/>
</dbReference>
<proteinExistence type="predicted"/>
<organism evidence="2 3">
    <name type="scientific">Diplogelasinospora grovesii</name>
    <dbReference type="NCBI Taxonomy" id="303347"/>
    <lineage>
        <taxon>Eukaryota</taxon>
        <taxon>Fungi</taxon>
        <taxon>Dikarya</taxon>
        <taxon>Ascomycota</taxon>
        <taxon>Pezizomycotina</taxon>
        <taxon>Sordariomycetes</taxon>
        <taxon>Sordariomycetidae</taxon>
        <taxon>Sordariales</taxon>
        <taxon>Diplogelasinosporaceae</taxon>
        <taxon>Diplogelasinospora</taxon>
    </lineage>
</organism>
<evidence type="ECO:0000313" key="2">
    <source>
        <dbReference type="EMBL" id="KAK3935154.1"/>
    </source>
</evidence>
<accession>A0AAN6MXH6</accession>
<feature type="region of interest" description="Disordered" evidence="1">
    <location>
        <begin position="1"/>
        <end position="42"/>
    </location>
</feature>
<reference evidence="3" key="1">
    <citation type="journal article" date="2023" name="Mol. Phylogenet. Evol.">
        <title>Genome-scale phylogeny and comparative genomics of the fungal order Sordariales.</title>
        <authorList>
            <person name="Hensen N."/>
            <person name="Bonometti L."/>
            <person name="Westerberg I."/>
            <person name="Brannstrom I.O."/>
            <person name="Guillou S."/>
            <person name="Cros-Aarteil S."/>
            <person name="Calhoun S."/>
            <person name="Haridas S."/>
            <person name="Kuo A."/>
            <person name="Mondo S."/>
            <person name="Pangilinan J."/>
            <person name="Riley R."/>
            <person name="LaButti K."/>
            <person name="Andreopoulos B."/>
            <person name="Lipzen A."/>
            <person name="Chen C."/>
            <person name="Yan M."/>
            <person name="Daum C."/>
            <person name="Ng V."/>
            <person name="Clum A."/>
            <person name="Steindorff A."/>
            <person name="Ohm R.A."/>
            <person name="Martin F."/>
            <person name="Silar P."/>
            <person name="Natvig D.O."/>
            <person name="Lalanne C."/>
            <person name="Gautier V."/>
            <person name="Ament-Velasquez S.L."/>
            <person name="Kruys A."/>
            <person name="Hutchinson M.I."/>
            <person name="Powell A.J."/>
            <person name="Barry K."/>
            <person name="Miller A.N."/>
            <person name="Grigoriev I.V."/>
            <person name="Debuchy R."/>
            <person name="Gladieux P."/>
            <person name="Hiltunen Thoren M."/>
            <person name="Johannesson H."/>
        </authorList>
    </citation>
    <scope>NUCLEOTIDE SEQUENCE [LARGE SCALE GENOMIC DNA]</scope>
    <source>
        <strain evidence="3">CBS 340.73</strain>
    </source>
</reference>
<sequence length="219" mass="24113">MDDEATRIPPTPSPPASTLATTDPVRRKRKNSPSSPTGDEKGLLYPLSPLLLLSLPDVTKLPSTSLPPPTPYPWLWRCHSCGTVYRLGCTRRCLECSHVFCTFVPDSSGKRKRHRGGHPKGPCKAEFDYIGWGAWGAFLQHGLEGAADGADIFAIWKLVPDLGETGGGKGGGGLVWDMVPDSELEDIQRRKEAMFVRGQHDCWLHCDFPSECRHTVYTA</sequence>
<keyword evidence="3" id="KW-1185">Reference proteome</keyword>
<dbReference type="AlphaFoldDB" id="A0AAN6MXH6"/>
<name>A0AAN6MXH6_9PEZI</name>
<evidence type="ECO:0000256" key="1">
    <source>
        <dbReference type="SAM" id="MobiDB-lite"/>
    </source>
</evidence>
<protein>
    <submittedName>
        <fullName evidence="2">Uncharacterized protein</fullName>
    </submittedName>
</protein>
<dbReference type="EMBL" id="MU853938">
    <property type="protein sequence ID" value="KAK3935154.1"/>
    <property type="molecule type" value="Genomic_DNA"/>
</dbReference>